<evidence type="ECO:0000313" key="2">
    <source>
        <dbReference type="EMBL" id="MDH1177401.1"/>
    </source>
</evidence>
<protein>
    <submittedName>
        <fullName evidence="2">Uncharacterized protein</fullName>
    </submittedName>
</protein>
<dbReference type="AlphaFoldDB" id="A0ABD4YQ97"/>
<reference evidence="2 3" key="1">
    <citation type="submission" date="2022-09" db="EMBL/GenBank/DDBJ databases">
        <title>Intensive care unit water sources are persistently colonized with multi-drug resistant bacteria and are the site of extensive horizontal gene transfer of antibiotic resistance genes.</title>
        <authorList>
            <person name="Diorio-Toth L."/>
        </authorList>
    </citation>
    <scope>NUCLEOTIDE SEQUENCE [LARGE SCALE GENOMIC DNA]</scope>
    <source>
        <strain evidence="2 3">GD03967</strain>
    </source>
</reference>
<evidence type="ECO:0000256" key="1">
    <source>
        <dbReference type="SAM" id="MobiDB-lite"/>
    </source>
</evidence>
<comment type="caution">
    <text evidence="2">The sequence shown here is derived from an EMBL/GenBank/DDBJ whole genome shotgun (WGS) entry which is preliminary data.</text>
</comment>
<name>A0ABD4YQ97_9BURK</name>
<dbReference type="EMBL" id="JAOBZK010000004">
    <property type="protein sequence ID" value="MDH1177401.1"/>
    <property type="molecule type" value="Genomic_DNA"/>
</dbReference>
<organism evidence="2 3">
    <name type="scientific">Achromobacter mucicolens</name>
    <dbReference type="NCBI Taxonomy" id="1389922"/>
    <lineage>
        <taxon>Bacteria</taxon>
        <taxon>Pseudomonadati</taxon>
        <taxon>Pseudomonadota</taxon>
        <taxon>Betaproteobacteria</taxon>
        <taxon>Burkholderiales</taxon>
        <taxon>Alcaligenaceae</taxon>
        <taxon>Achromobacter</taxon>
    </lineage>
</organism>
<dbReference type="Proteomes" id="UP001158644">
    <property type="component" value="Unassembled WGS sequence"/>
</dbReference>
<feature type="compositionally biased region" description="Basic and acidic residues" evidence="1">
    <location>
        <begin position="40"/>
        <end position="62"/>
    </location>
</feature>
<proteinExistence type="predicted"/>
<dbReference type="RefSeq" id="WP_226846436.1">
    <property type="nucleotide sequence ID" value="NZ_DAMCJV010000009.1"/>
</dbReference>
<sequence length="102" mass="10442">MNAHPSRSLDAPGARDPRHAGANADGNPAPEPSTEDQVDIADRVQKGLGKANDRERAREGESVGKAPAIDGNPAPEADTDGGVFKPADDTPAVLPKKSGPKA</sequence>
<gene>
    <name evidence="2" type="ORF">N5C72_04905</name>
</gene>
<feature type="region of interest" description="Disordered" evidence="1">
    <location>
        <begin position="1"/>
        <end position="102"/>
    </location>
</feature>
<accession>A0ABD4YQ97</accession>
<evidence type="ECO:0000313" key="3">
    <source>
        <dbReference type="Proteomes" id="UP001158644"/>
    </source>
</evidence>